<gene>
    <name evidence="1" type="ORF">JAAARDRAFT_198888</name>
</gene>
<sequence>MIRHYPDQFLIFDWYVWAKDVRALLAEHILLEWVINLFSFDVPPNPFDWVDFSGWVDYAFTEYEVLNATYPGCEVCGYAEEEVLYEVVLEDPFIGSSLLSFQPPLGQMDPVYLPTLASYLKI</sequence>
<dbReference type="EMBL" id="KL197745">
    <property type="protein sequence ID" value="KDQ51827.1"/>
    <property type="molecule type" value="Genomic_DNA"/>
</dbReference>
<dbReference type="InParanoid" id="A0A067PLC5"/>
<proteinExistence type="predicted"/>
<protein>
    <submittedName>
        <fullName evidence="1">Uncharacterized protein</fullName>
    </submittedName>
</protein>
<keyword evidence="2" id="KW-1185">Reference proteome</keyword>
<dbReference type="Proteomes" id="UP000027265">
    <property type="component" value="Unassembled WGS sequence"/>
</dbReference>
<accession>A0A067PLC5</accession>
<evidence type="ECO:0000313" key="2">
    <source>
        <dbReference type="Proteomes" id="UP000027265"/>
    </source>
</evidence>
<name>A0A067PLC5_9AGAM</name>
<reference evidence="2" key="1">
    <citation type="journal article" date="2014" name="Proc. Natl. Acad. Sci. U.S.A.">
        <title>Extensive sampling of basidiomycete genomes demonstrates inadequacy of the white-rot/brown-rot paradigm for wood decay fungi.</title>
        <authorList>
            <person name="Riley R."/>
            <person name="Salamov A.A."/>
            <person name="Brown D.W."/>
            <person name="Nagy L.G."/>
            <person name="Floudas D."/>
            <person name="Held B.W."/>
            <person name="Levasseur A."/>
            <person name="Lombard V."/>
            <person name="Morin E."/>
            <person name="Otillar R."/>
            <person name="Lindquist E.A."/>
            <person name="Sun H."/>
            <person name="LaButti K.M."/>
            <person name="Schmutz J."/>
            <person name="Jabbour D."/>
            <person name="Luo H."/>
            <person name="Baker S.E."/>
            <person name="Pisabarro A.G."/>
            <person name="Walton J.D."/>
            <person name="Blanchette R.A."/>
            <person name="Henrissat B."/>
            <person name="Martin F."/>
            <person name="Cullen D."/>
            <person name="Hibbett D.S."/>
            <person name="Grigoriev I.V."/>
        </authorList>
    </citation>
    <scope>NUCLEOTIDE SEQUENCE [LARGE SCALE GENOMIC DNA]</scope>
    <source>
        <strain evidence="2">MUCL 33604</strain>
    </source>
</reference>
<evidence type="ECO:0000313" key="1">
    <source>
        <dbReference type="EMBL" id="KDQ51827.1"/>
    </source>
</evidence>
<organism evidence="1 2">
    <name type="scientific">Jaapia argillacea MUCL 33604</name>
    <dbReference type="NCBI Taxonomy" id="933084"/>
    <lineage>
        <taxon>Eukaryota</taxon>
        <taxon>Fungi</taxon>
        <taxon>Dikarya</taxon>
        <taxon>Basidiomycota</taxon>
        <taxon>Agaricomycotina</taxon>
        <taxon>Agaricomycetes</taxon>
        <taxon>Agaricomycetidae</taxon>
        <taxon>Jaapiales</taxon>
        <taxon>Jaapiaceae</taxon>
        <taxon>Jaapia</taxon>
    </lineage>
</organism>
<dbReference type="HOGENOM" id="CLU_164898_0_0_1"/>
<dbReference type="AlphaFoldDB" id="A0A067PLC5"/>